<reference evidence="1" key="1">
    <citation type="submission" date="2020-11" db="EMBL/GenBank/DDBJ databases">
        <authorList>
            <consortium name="DOE Joint Genome Institute"/>
            <person name="Ahrendt S."/>
            <person name="Riley R."/>
            <person name="Andreopoulos W."/>
            <person name="LaButti K."/>
            <person name="Pangilinan J."/>
            <person name="Ruiz-duenas F.J."/>
            <person name="Barrasa J.M."/>
            <person name="Sanchez-Garcia M."/>
            <person name="Camarero S."/>
            <person name="Miyauchi S."/>
            <person name="Serrano A."/>
            <person name="Linde D."/>
            <person name="Babiker R."/>
            <person name="Drula E."/>
            <person name="Ayuso-Fernandez I."/>
            <person name="Pacheco R."/>
            <person name="Padilla G."/>
            <person name="Ferreira P."/>
            <person name="Barriuso J."/>
            <person name="Kellner H."/>
            <person name="Castanera R."/>
            <person name="Alfaro M."/>
            <person name="Ramirez L."/>
            <person name="Pisabarro A.G."/>
            <person name="Kuo A."/>
            <person name="Tritt A."/>
            <person name="Lipzen A."/>
            <person name="He G."/>
            <person name="Yan M."/>
            <person name="Ng V."/>
            <person name="Cullen D."/>
            <person name="Martin F."/>
            <person name="Rosso M.-N."/>
            <person name="Henrissat B."/>
            <person name="Hibbett D."/>
            <person name="Martinez A.T."/>
            <person name="Grigoriev I.V."/>
        </authorList>
    </citation>
    <scope>NUCLEOTIDE SEQUENCE</scope>
    <source>
        <strain evidence="1">AH 44721</strain>
    </source>
</reference>
<dbReference type="Proteomes" id="UP000724874">
    <property type="component" value="Unassembled WGS sequence"/>
</dbReference>
<sequence>MVLTETSDEEIFQAVIVAVHIHENIEINGGDDVDEDIPVKLRPVHHDVLKASSTISRYLEDWNDPIARKMEAILGSFKF</sequence>
<dbReference type="AlphaFoldDB" id="A0A9P5N6N0"/>
<comment type="caution">
    <text evidence="1">The sequence shown here is derived from an EMBL/GenBank/DDBJ whole genome shotgun (WGS) entry which is preliminary data.</text>
</comment>
<evidence type="ECO:0000313" key="2">
    <source>
        <dbReference type="Proteomes" id="UP000724874"/>
    </source>
</evidence>
<evidence type="ECO:0000313" key="1">
    <source>
        <dbReference type="EMBL" id="KAF8869215.1"/>
    </source>
</evidence>
<keyword evidence="2" id="KW-1185">Reference proteome</keyword>
<protein>
    <submittedName>
        <fullName evidence="1">Uncharacterized protein</fullName>
    </submittedName>
</protein>
<name>A0A9P5N6N0_GYMJU</name>
<organism evidence="1 2">
    <name type="scientific">Gymnopilus junonius</name>
    <name type="common">Spectacular rustgill mushroom</name>
    <name type="synonym">Gymnopilus spectabilis subsp. junonius</name>
    <dbReference type="NCBI Taxonomy" id="109634"/>
    <lineage>
        <taxon>Eukaryota</taxon>
        <taxon>Fungi</taxon>
        <taxon>Dikarya</taxon>
        <taxon>Basidiomycota</taxon>
        <taxon>Agaricomycotina</taxon>
        <taxon>Agaricomycetes</taxon>
        <taxon>Agaricomycetidae</taxon>
        <taxon>Agaricales</taxon>
        <taxon>Agaricineae</taxon>
        <taxon>Hymenogastraceae</taxon>
        <taxon>Gymnopilus</taxon>
    </lineage>
</organism>
<gene>
    <name evidence="1" type="ORF">CPB84DRAFT_1805078</name>
</gene>
<proteinExistence type="predicted"/>
<dbReference type="EMBL" id="JADNYJ010000478">
    <property type="protein sequence ID" value="KAF8869215.1"/>
    <property type="molecule type" value="Genomic_DNA"/>
</dbReference>
<accession>A0A9P5N6N0</accession>
<dbReference type="OrthoDB" id="162969at2759"/>